<accession>A0ACC0BGM8</accession>
<protein>
    <submittedName>
        <fullName evidence="1">Uncharacterized protein</fullName>
    </submittedName>
</protein>
<comment type="caution">
    <text evidence="1">The sequence shown here is derived from an EMBL/GenBank/DDBJ whole genome shotgun (WGS) entry which is preliminary data.</text>
</comment>
<organism evidence="1 2">
    <name type="scientific">Catharanthus roseus</name>
    <name type="common">Madagascar periwinkle</name>
    <name type="synonym">Vinca rosea</name>
    <dbReference type="NCBI Taxonomy" id="4058"/>
    <lineage>
        <taxon>Eukaryota</taxon>
        <taxon>Viridiplantae</taxon>
        <taxon>Streptophyta</taxon>
        <taxon>Embryophyta</taxon>
        <taxon>Tracheophyta</taxon>
        <taxon>Spermatophyta</taxon>
        <taxon>Magnoliopsida</taxon>
        <taxon>eudicotyledons</taxon>
        <taxon>Gunneridae</taxon>
        <taxon>Pentapetalae</taxon>
        <taxon>asterids</taxon>
        <taxon>lamiids</taxon>
        <taxon>Gentianales</taxon>
        <taxon>Apocynaceae</taxon>
        <taxon>Rauvolfioideae</taxon>
        <taxon>Vinceae</taxon>
        <taxon>Catharanthinae</taxon>
        <taxon>Catharanthus</taxon>
    </lineage>
</organism>
<proteinExistence type="predicted"/>
<evidence type="ECO:0000313" key="2">
    <source>
        <dbReference type="Proteomes" id="UP001060085"/>
    </source>
</evidence>
<dbReference type="Proteomes" id="UP001060085">
    <property type="component" value="Linkage Group LG03"/>
</dbReference>
<gene>
    <name evidence="1" type="ORF">M9H77_12185</name>
</gene>
<keyword evidence="2" id="KW-1185">Reference proteome</keyword>
<dbReference type="EMBL" id="CM044703">
    <property type="protein sequence ID" value="KAI5671821.1"/>
    <property type="molecule type" value="Genomic_DNA"/>
</dbReference>
<sequence>MLLILIQQCNKRGYWLCLLTLVSQISSSYSPRDCVMDANKGTSLPSPALPLLTRFVIKLINGVTGAASRRNGTVNRRLLSILNYTSPANPNPIKGVSSIDVTVDPDRDLWFRIFVPTIDDWENLPVIVFFHGGGFAFLSPDVKSYDAVCRRFARKLPAVVVSVNYRLSPEHRYPAQIEDGYDVLKFLDDEKNKGILPANADVARCFLAGDSAGANLAHHVAVRAGESQFGKLKVVGMVSIQPFFGGEERTEAEIKLSGIDPLVCTNRTDWLWNAYLPAGEGMNRDHEAINVSGPRAVDISGKEFPTTLVVVGGFDSLKDWQKRYCEYLHKSGKQVQLLEYPTMVHAFYVFPELKESAELISEIKDFVHNICSKL</sequence>
<reference evidence="2" key="1">
    <citation type="journal article" date="2023" name="Nat. Plants">
        <title>Single-cell RNA sequencing provides a high-resolution roadmap for understanding the multicellular compartmentation of specialized metabolism.</title>
        <authorList>
            <person name="Sun S."/>
            <person name="Shen X."/>
            <person name="Li Y."/>
            <person name="Li Y."/>
            <person name="Wang S."/>
            <person name="Li R."/>
            <person name="Zhang H."/>
            <person name="Shen G."/>
            <person name="Guo B."/>
            <person name="Wei J."/>
            <person name="Xu J."/>
            <person name="St-Pierre B."/>
            <person name="Chen S."/>
            <person name="Sun C."/>
        </authorList>
    </citation>
    <scope>NUCLEOTIDE SEQUENCE [LARGE SCALE GENOMIC DNA]</scope>
</reference>
<name>A0ACC0BGM8_CATRO</name>
<evidence type="ECO:0000313" key="1">
    <source>
        <dbReference type="EMBL" id="KAI5671821.1"/>
    </source>
</evidence>